<evidence type="ECO:0000313" key="2">
    <source>
        <dbReference type="Proteomes" id="UP001154312"/>
    </source>
</evidence>
<reference evidence="1" key="1">
    <citation type="submission" date="2022-02" db="EMBL/GenBank/DDBJ databases">
        <authorList>
            <person name="Leng L."/>
        </authorList>
    </citation>
    <scope>NUCLEOTIDE SEQUENCE</scope>
    <source>
        <strain evidence="1">JI</strain>
    </source>
</reference>
<sequence length="257" mass="30081">MNDLKDNVLDEFKYRERVTAFIDILGFRKRVNESSHDHEKTLRICSALKFLTYDYKKYNDFCNSTDEFVKSGRKVTAFSDSIVISYPKKEETMVFLLLDVMLLQAHLAFLGFMLRGGIVCGKLFHSGNIVFGPALVKAYELESKAAIYPRIIIERKYLEDYNFDMQYLHPKLCEVHPNLKERKHLIHLVKKDNDGLYYVDFLLVCRVEIIEKLLISCDEMLNSTEEPNEISKINWLINYVRSCEELGEKRMPLNGIL</sequence>
<protein>
    <submittedName>
        <fullName evidence="1">Uncharacterized protein</fullName>
    </submittedName>
</protein>
<dbReference type="Proteomes" id="UP001154312">
    <property type="component" value="Unassembled WGS sequence"/>
</dbReference>
<evidence type="ECO:0000313" key="1">
    <source>
        <dbReference type="EMBL" id="MDF9407929.1"/>
    </source>
</evidence>
<dbReference type="AlphaFoldDB" id="A0A9X4JT18"/>
<dbReference type="EMBL" id="JAKOAV010000008">
    <property type="protein sequence ID" value="MDF9407929.1"/>
    <property type="molecule type" value="Genomic_DNA"/>
</dbReference>
<gene>
    <name evidence="1" type="ORF">L7E55_06070</name>
</gene>
<comment type="caution">
    <text evidence="1">The sequence shown here is derived from an EMBL/GenBank/DDBJ whole genome shotgun (WGS) entry which is preliminary data.</text>
</comment>
<name>A0A9X4JT18_9FIRM</name>
<accession>A0A9X4JT18</accession>
<dbReference type="RefSeq" id="WP_277443184.1">
    <property type="nucleotide sequence ID" value="NZ_JAKOAV010000008.1"/>
</dbReference>
<proteinExistence type="predicted"/>
<keyword evidence="2" id="KW-1185">Reference proteome</keyword>
<organism evidence="1 2">
    <name type="scientific">Pelotomaculum isophthalicicum JI</name>
    <dbReference type="NCBI Taxonomy" id="947010"/>
    <lineage>
        <taxon>Bacteria</taxon>
        <taxon>Bacillati</taxon>
        <taxon>Bacillota</taxon>
        <taxon>Clostridia</taxon>
        <taxon>Eubacteriales</taxon>
        <taxon>Desulfotomaculaceae</taxon>
        <taxon>Pelotomaculum</taxon>
    </lineage>
</organism>